<dbReference type="InterPro" id="IPR036864">
    <property type="entry name" value="Zn2-C6_fun-type_DNA-bd_sf"/>
</dbReference>
<dbReference type="Gene3D" id="4.10.240.10">
    <property type="entry name" value="Zn(2)-C6 fungal-type DNA-binding domain"/>
    <property type="match status" value="1"/>
</dbReference>
<feature type="compositionally biased region" description="Basic residues" evidence="6">
    <location>
        <begin position="245"/>
        <end position="262"/>
    </location>
</feature>
<evidence type="ECO:0000256" key="3">
    <source>
        <dbReference type="ARBA" id="ARBA00023015"/>
    </source>
</evidence>
<evidence type="ECO:0000256" key="4">
    <source>
        <dbReference type="ARBA" id="ARBA00023163"/>
    </source>
</evidence>
<organism evidence="8 9">
    <name type="scientific">Lentinus brumalis</name>
    <dbReference type="NCBI Taxonomy" id="2498619"/>
    <lineage>
        <taxon>Eukaryota</taxon>
        <taxon>Fungi</taxon>
        <taxon>Dikarya</taxon>
        <taxon>Basidiomycota</taxon>
        <taxon>Agaricomycotina</taxon>
        <taxon>Agaricomycetes</taxon>
        <taxon>Polyporales</taxon>
        <taxon>Polyporaceae</taxon>
        <taxon>Lentinus</taxon>
    </lineage>
</organism>
<feature type="compositionally biased region" description="Polar residues" evidence="6">
    <location>
        <begin position="158"/>
        <end position="186"/>
    </location>
</feature>
<feature type="region of interest" description="Disordered" evidence="6">
    <location>
        <begin position="153"/>
        <end position="206"/>
    </location>
</feature>
<dbReference type="OrthoDB" id="10261408at2759"/>
<dbReference type="EMBL" id="KZ857383">
    <property type="protein sequence ID" value="RDX55238.1"/>
    <property type="molecule type" value="Genomic_DNA"/>
</dbReference>
<dbReference type="InterPro" id="IPR001138">
    <property type="entry name" value="Zn2Cys6_DnaBD"/>
</dbReference>
<dbReference type="AlphaFoldDB" id="A0A371DRY4"/>
<dbReference type="SMART" id="SM00066">
    <property type="entry name" value="GAL4"/>
    <property type="match status" value="1"/>
</dbReference>
<dbReference type="PROSITE" id="PS50048">
    <property type="entry name" value="ZN2_CY6_FUNGAL_2"/>
    <property type="match status" value="1"/>
</dbReference>
<feature type="domain" description="Zn(2)-C6 fungal-type" evidence="7">
    <location>
        <begin position="210"/>
        <end position="240"/>
    </location>
</feature>
<comment type="subcellular location">
    <subcellularLocation>
        <location evidence="1">Nucleus</location>
    </subcellularLocation>
</comment>
<dbReference type="PANTHER" id="PTHR47338:SF20">
    <property type="entry name" value="ZN(II)2CYS6 TRANSCRIPTION FACTOR (EUROFUNG)"/>
    <property type="match status" value="1"/>
</dbReference>
<feature type="region of interest" description="Disordered" evidence="6">
    <location>
        <begin position="240"/>
        <end position="286"/>
    </location>
</feature>
<evidence type="ECO:0000256" key="1">
    <source>
        <dbReference type="ARBA" id="ARBA00004123"/>
    </source>
</evidence>
<evidence type="ECO:0000313" key="8">
    <source>
        <dbReference type="EMBL" id="RDX55238.1"/>
    </source>
</evidence>
<dbReference type="SUPFAM" id="SSF57701">
    <property type="entry name" value="Zn2/Cys6 DNA-binding domain"/>
    <property type="match status" value="1"/>
</dbReference>
<evidence type="ECO:0000256" key="5">
    <source>
        <dbReference type="ARBA" id="ARBA00023242"/>
    </source>
</evidence>
<feature type="region of interest" description="Disordered" evidence="6">
    <location>
        <begin position="349"/>
        <end position="371"/>
    </location>
</feature>
<dbReference type="CDD" id="cd12148">
    <property type="entry name" value="fungal_TF_MHR"/>
    <property type="match status" value="1"/>
</dbReference>
<keyword evidence="9" id="KW-1185">Reference proteome</keyword>
<dbReference type="Proteomes" id="UP000256964">
    <property type="component" value="Unassembled WGS sequence"/>
</dbReference>
<dbReference type="Pfam" id="PF00172">
    <property type="entry name" value="Zn_clus"/>
    <property type="match status" value="1"/>
</dbReference>
<sequence length="909" mass="102201">MVASSNSDLYTPFPHMPVIEEGVQSSEEGSDLHSPVFEPAYATPDGRYHLGHFDYDVSGQLLPPPSTFDARYHPGLVPHSRDPHILETLQPPSPPTMQYHPHSPQSPADLSLHGHPMLELGRLHPGAMNPAAEYSMHLSHPHRIPEPQVRMSADPMQSLPSRQPTTILSSEQKPQIALPSSSGPVRSNTSGSNSSSTRQPRREASTVVIACRQCRSRKIRCDSTRPNCHNCLRRNNDCEYDAVPKRRGPDKRPGTRQRSCKKRPPDAEPASAQAKKKRKTSAEGESGVLSFDVKVKENVTGGARRGQLSSRSAMDDMNAIHIPPPPGQLYIDTSIPSRGTGPDAIYPKDELSPSFRRPSVMDPNDPKSFARPIDVNVSRQLEEPHRLAYIPLSPPVSPLDHNSLYWWDDLLDLYNSTSHEQAMHDIFADLHTLFTTSTYWLSFINVDLFFRDLRDPASRARMQSLVMSALAMATLMKSSEIELGSRGRELALTLRDQARACLEHACNTRTPDYQMAGAALILALFETSCHPLYSPEEASSALQLLDRIIHVLSLCSVDRDDPYASRFETRSVPVVYMPDGYRRPERCSCIVYPPTPGSPTFPDHLSYSSSYAPWDPNWLDVDIRKEECRRLCWCALTLVSAYTAHCSAFHTEPVELSLTEPSNYALLFPGEACDRMGGPQQASGQSPKESVWALYCRSMLLWNSCSCIQRDDSLTTDERAKLAISAFQEAQQIQDALKMHVCNHDTGLKYVCREYLYNTRMTITYELRRLQDGDIPAPMFNRRQAEEWLTYQAQVAHRVKESVLQLGETQGHLLSRRPFQVMWFSSQVAICLGLWEFDRRLLNALELAKTFLIPLDVLNALWPCPEQRARRDELRQRLEAVCLAAGLPAPLPKELTLPPILQRILHAGI</sequence>
<accession>A0A371DRY4</accession>
<protein>
    <recommendedName>
        <fullName evidence="7">Zn(2)-C6 fungal-type domain-containing protein</fullName>
    </recommendedName>
</protein>
<keyword evidence="2" id="KW-0479">Metal-binding</keyword>
<feature type="compositionally biased region" description="Low complexity" evidence="6">
    <location>
        <begin position="187"/>
        <end position="197"/>
    </location>
</feature>
<dbReference type="GO" id="GO:0005634">
    <property type="term" value="C:nucleus"/>
    <property type="evidence" value="ECO:0007669"/>
    <property type="project" value="UniProtKB-SubCell"/>
</dbReference>
<dbReference type="CDD" id="cd00067">
    <property type="entry name" value="GAL4"/>
    <property type="match status" value="1"/>
</dbReference>
<keyword evidence="3" id="KW-0805">Transcription regulation</keyword>
<dbReference type="GO" id="GO:0000981">
    <property type="term" value="F:DNA-binding transcription factor activity, RNA polymerase II-specific"/>
    <property type="evidence" value="ECO:0007669"/>
    <property type="project" value="InterPro"/>
</dbReference>
<reference evidence="8 9" key="1">
    <citation type="journal article" date="2018" name="Biotechnol. Biofuels">
        <title>Integrative visual omics of the white-rot fungus Polyporus brumalis exposes the biotechnological potential of its oxidative enzymes for delignifying raw plant biomass.</title>
        <authorList>
            <person name="Miyauchi S."/>
            <person name="Rancon A."/>
            <person name="Drula E."/>
            <person name="Hage H."/>
            <person name="Chaduli D."/>
            <person name="Favel A."/>
            <person name="Grisel S."/>
            <person name="Henrissat B."/>
            <person name="Herpoel-Gimbert I."/>
            <person name="Ruiz-Duenas F.J."/>
            <person name="Chevret D."/>
            <person name="Hainaut M."/>
            <person name="Lin J."/>
            <person name="Wang M."/>
            <person name="Pangilinan J."/>
            <person name="Lipzen A."/>
            <person name="Lesage-Meessen L."/>
            <person name="Navarro D."/>
            <person name="Riley R."/>
            <person name="Grigoriev I.V."/>
            <person name="Zhou S."/>
            <person name="Raouche S."/>
            <person name="Rosso M.N."/>
        </authorList>
    </citation>
    <scope>NUCLEOTIDE SEQUENCE [LARGE SCALE GENOMIC DNA]</scope>
    <source>
        <strain evidence="8 9">BRFM 1820</strain>
    </source>
</reference>
<evidence type="ECO:0000256" key="2">
    <source>
        <dbReference type="ARBA" id="ARBA00022723"/>
    </source>
</evidence>
<dbReference type="PANTHER" id="PTHR47338">
    <property type="entry name" value="ZN(II)2CYS6 TRANSCRIPTION FACTOR (EUROFUNG)-RELATED"/>
    <property type="match status" value="1"/>
</dbReference>
<evidence type="ECO:0000256" key="6">
    <source>
        <dbReference type="SAM" id="MobiDB-lite"/>
    </source>
</evidence>
<keyword evidence="4" id="KW-0804">Transcription</keyword>
<evidence type="ECO:0000259" key="7">
    <source>
        <dbReference type="PROSITE" id="PS50048"/>
    </source>
</evidence>
<keyword evidence="5" id="KW-0539">Nucleus</keyword>
<name>A0A371DRY4_9APHY</name>
<evidence type="ECO:0000313" key="9">
    <source>
        <dbReference type="Proteomes" id="UP000256964"/>
    </source>
</evidence>
<gene>
    <name evidence="8" type="ORF">OH76DRAFT_1478677</name>
</gene>
<dbReference type="PROSITE" id="PS00463">
    <property type="entry name" value="ZN2_CY6_FUNGAL_1"/>
    <property type="match status" value="1"/>
</dbReference>
<dbReference type="GO" id="GO:0008270">
    <property type="term" value="F:zinc ion binding"/>
    <property type="evidence" value="ECO:0007669"/>
    <property type="project" value="InterPro"/>
</dbReference>
<proteinExistence type="predicted"/>
<dbReference type="InterPro" id="IPR050815">
    <property type="entry name" value="TF_fung"/>
</dbReference>